<keyword evidence="2" id="KW-1133">Transmembrane helix</keyword>
<dbReference type="EMBL" id="MVGT01001110">
    <property type="protein sequence ID" value="OVA13489.1"/>
    <property type="molecule type" value="Genomic_DNA"/>
</dbReference>
<evidence type="ECO:0000313" key="4">
    <source>
        <dbReference type="Proteomes" id="UP000195402"/>
    </source>
</evidence>
<dbReference type="OMA" id="FLDPRCD"/>
<dbReference type="OrthoDB" id="1736072at2759"/>
<dbReference type="AlphaFoldDB" id="A0A200QSR3"/>
<feature type="transmembrane region" description="Helical" evidence="2">
    <location>
        <begin position="400"/>
        <end position="421"/>
    </location>
</feature>
<dbReference type="PANTHER" id="PTHR35490">
    <property type="entry name" value="BACTERIOPHAGE N4 ADSORPTION B PROTEIN"/>
    <property type="match status" value="1"/>
</dbReference>
<evidence type="ECO:0000313" key="3">
    <source>
        <dbReference type="EMBL" id="OVA13489.1"/>
    </source>
</evidence>
<protein>
    <submittedName>
        <fullName evidence="3">Uncharacterized protein</fullName>
    </submittedName>
</protein>
<feature type="region of interest" description="Disordered" evidence="1">
    <location>
        <begin position="427"/>
        <end position="446"/>
    </location>
</feature>
<keyword evidence="4" id="KW-1185">Reference proteome</keyword>
<gene>
    <name evidence="3" type="ORF">BVC80_379g15</name>
</gene>
<dbReference type="STRING" id="56857.A0A200QSR3"/>
<reference evidence="3 4" key="1">
    <citation type="journal article" date="2017" name="Mol. Plant">
        <title>The Genome of Medicinal Plant Macleaya cordata Provides New Insights into Benzylisoquinoline Alkaloids Metabolism.</title>
        <authorList>
            <person name="Liu X."/>
            <person name="Liu Y."/>
            <person name="Huang P."/>
            <person name="Ma Y."/>
            <person name="Qing Z."/>
            <person name="Tang Q."/>
            <person name="Cao H."/>
            <person name="Cheng P."/>
            <person name="Zheng Y."/>
            <person name="Yuan Z."/>
            <person name="Zhou Y."/>
            <person name="Liu J."/>
            <person name="Tang Z."/>
            <person name="Zhuo Y."/>
            <person name="Zhang Y."/>
            <person name="Yu L."/>
            <person name="Huang J."/>
            <person name="Yang P."/>
            <person name="Peng Q."/>
            <person name="Zhang J."/>
            <person name="Jiang W."/>
            <person name="Zhang Z."/>
            <person name="Lin K."/>
            <person name="Ro D.K."/>
            <person name="Chen X."/>
            <person name="Xiong X."/>
            <person name="Shang Y."/>
            <person name="Huang S."/>
            <person name="Zeng J."/>
        </authorList>
    </citation>
    <scope>NUCLEOTIDE SEQUENCE [LARGE SCALE GENOMIC DNA]</scope>
    <source>
        <strain evidence="4">cv. BLH2017</strain>
        <tissue evidence="3">Root</tissue>
    </source>
</reference>
<dbReference type="PANTHER" id="PTHR35490:SF3">
    <property type="entry name" value="(WILD MALAYSIAN BANANA) HYPOTHETICAL PROTEIN"/>
    <property type="match status" value="1"/>
</dbReference>
<keyword evidence="2" id="KW-0472">Membrane</keyword>
<keyword evidence="2" id="KW-0812">Transmembrane</keyword>
<accession>A0A200QSR3</accession>
<dbReference type="InParanoid" id="A0A200QSR3"/>
<organism evidence="3 4">
    <name type="scientific">Macleaya cordata</name>
    <name type="common">Five-seeded plume-poppy</name>
    <name type="synonym">Bocconia cordata</name>
    <dbReference type="NCBI Taxonomy" id="56857"/>
    <lineage>
        <taxon>Eukaryota</taxon>
        <taxon>Viridiplantae</taxon>
        <taxon>Streptophyta</taxon>
        <taxon>Embryophyta</taxon>
        <taxon>Tracheophyta</taxon>
        <taxon>Spermatophyta</taxon>
        <taxon>Magnoliopsida</taxon>
        <taxon>Ranunculales</taxon>
        <taxon>Papaveraceae</taxon>
        <taxon>Papaveroideae</taxon>
        <taxon>Macleaya</taxon>
    </lineage>
</organism>
<proteinExistence type="predicted"/>
<dbReference type="Proteomes" id="UP000195402">
    <property type="component" value="Unassembled WGS sequence"/>
</dbReference>
<sequence>MPTFTAIALESLLEPSLRNSGRNNNSSSSSSSSPPLKQKNKNNSNSINNSFTTKKPPKHIYISPALYTTPEPAPIPYSSADSVSPSPYVLNRKRRDLRAPEAANRLHGFEIKQGTASVVDIDDDDDDDGLVVVVANNMTGDDVDIPVPVSPPSATIQLDIVLSELEGEEGGLVEGDLRDQNPHDFVIPRGGGDSMSVTSCSCEVDDLLRHSSSSSSAAVKPTQAVASQTEFFDADEEFFSDGSVSNASPSLVSNIEELHAARVNLFDEIERRKRAENALARMRNSWQGIKTHLSRAGLSFPATGDGGEDNSQLEIDIVEQFCQEVVVARFVSEAIGKGLARAETEAAAEALMESKSLEISRLRDKLQYYEAVNHEMFQRNQEVVEIERKQRDRRKTKQRWIWSCIGLSITLGASLLAYSYLPEMSRNSPVSSADMSDVPPGTLDSS</sequence>
<name>A0A200QSR3_MACCD</name>
<feature type="compositionally biased region" description="Low complexity" evidence="1">
    <location>
        <begin position="15"/>
        <end position="50"/>
    </location>
</feature>
<evidence type="ECO:0000256" key="2">
    <source>
        <dbReference type="SAM" id="Phobius"/>
    </source>
</evidence>
<evidence type="ECO:0000256" key="1">
    <source>
        <dbReference type="SAM" id="MobiDB-lite"/>
    </source>
</evidence>
<comment type="caution">
    <text evidence="3">The sequence shown here is derived from an EMBL/GenBank/DDBJ whole genome shotgun (WGS) entry which is preliminary data.</text>
</comment>
<feature type="region of interest" description="Disordered" evidence="1">
    <location>
        <begin position="14"/>
        <end position="56"/>
    </location>
</feature>